<dbReference type="OrthoDB" id="10632784at2759"/>
<accession>A0A9N9PRR0</accession>
<feature type="region of interest" description="Disordered" evidence="1">
    <location>
        <begin position="223"/>
        <end position="245"/>
    </location>
</feature>
<name>A0A9N9PRR0_9HELO</name>
<proteinExistence type="predicted"/>
<organism evidence="2 3">
    <name type="scientific">Hymenoscyphus fraxineus</name>
    <dbReference type="NCBI Taxonomy" id="746836"/>
    <lineage>
        <taxon>Eukaryota</taxon>
        <taxon>Fungi</taxon>
        <taxon>Dikarya</taxon>
        <taxon>Ascomycota</taxon>
        <taxon>Pezizomycotina</taxon>
        <taxon>Leotiomycetes</taxon>
        <taxon>Helotiales</taxon>
        <taxon>Helotiaceae</taxon>
        <taxon>Hymenoscyphus</taxon>
    </lineage>
</organism>
<dbReference type="Proteomes" id="UP000696280">
    <property type="component" value="Unassembled WGS sequence"/>
</dbReference>
<sequence length="266" mass="31685">MADHNPHQTHMMRYPPLILGTQYIDDNGACHVTEDTPRRTYSERFVYRYSELWIEYEHWVLLMTYQTPTDIKPITIRQSFTELVTNEYDFIRYCTDTDEHFFRRGLYLSRKVKESFWARFILKRFNDTNVVTNEKYIGAPFLQNEIRKLKRTGYEAEDALEEVNQSMRVLFSKMISQVTSQRVEDYWAEMKRTCPQMNTDSFELFAAQYRVENLDLERSYVEDDDDEIEEDVRAGEDDYVDNGGEDHEKSLAEAIAKVDAFQATRD</sequence>
<gene>
    <name evidence="2" type="ORF">HYFRA_00008930</name>
</gene>
<comment type="caution">
    <text evidence="2">The sequence shown here is derived from an EMBL/GenBank/DDBJ whole genome shotgun (WGS) entry which is preliminary data.</text>
</comment>
<reference evidence="2" key="1">
    <citation type="submission" date="2021-07" db="EMBL/GenBank/DDBJ databases">
        <authorList>
            <person name="Durling M."/>
        </authorList>
    </citation>
    <scope>NUCLEOTIDE SEQUENCE</scope>
</reference>
<dbReference type="AlphaFoldDB" id="A0A9N9PRR0"/>
<dbReference type="EMBL" id="CAJVRL010000047">
    <property type="protein sequence ID" value="CAG8952688.1"/>
    <property type="molecule type" value="Genomic_DNA"/>
</dbReference>
<keyword evidence="3" id="KW-1185">Reference proteome</keyword>
<protein>
    <submittedName>
        <fullName evidence="2">Uncharacterized protein</fullName>
    </submittedName>
</protein>
<evidence type="ECO:0000313" key="3">
    <source>
        <dbReference type="Proteomes" id="UP000696280"/>
    </source>
</evidence>
<evidence type="ECO:0000313" key="2">
    <source>
        <dbReference type="EMBL" id="CAG8952688.1"/>
    </source>
</evidence>
<evidence type="ECO:0000256" key="1">
    <source>
        <dbReference type="SAM" id="MobiDB-lite"/>
    </source>
</evidence>